<keyword evidence="1" id="KW-0732">Signal</keyword>
<evidence type="ECO:0000256" key="1">
    <source>
        <dbReference type="SAM" id="SignalP"/>
    </source>
</evidence>
<gene>
    <name evidence="2" type="ORF">CEXT_654611</name>
</gene>
<evidence type="ECO:0000313" key="3">
    <source>
        <dbReference type="Proteomes" id="UP001054945"/>
    </source>
</evidence>
<dbReference type="EMBL" id="BPLR01004674">
    <property type="protein sequence ID" value="GIX96659.1"/>
    <property type="molecule type" value="Genomic_DNA"/>
</dbReference>
<feature type="chain" id="PRO_5043764005" description="Secreted protein" evidence="1">
    <location>
        <begin position="24"/>
        <end position="99"/>
    </location>
</feature>
<dbReference type="Proteomes" id="UP001054945">
    <property type="component" value="Unassembled WGS sequence"/>
</dbReference>
<organism evidence="2 3">
    <name type="scientific">Caerostris extrusa</name>
    <name type="common">Bark spider</name>
    <name type="synonym">Caerostris bankana</name>
    <dbReference type="NCBI Taxonomy" id="172846"/>
    <lineage>
        <taxon>Eukaryota</taxon>
        <taxon>Metazoa</taxon>
        <taxon>Ecdysozoa</taxon>
        <taxon>Arthropoda</taxon>
        <taxon>Chelicerata</taxon>
        <taxon>Arachnida</taxon>
        <taxon>Araneae</taxon>
        <taxon>Araneomorphae</taxon>
        <taxon>Entelegynae</taxon>
        <taxon>Araneoidea</taxon>
        <taxon>Araneidae</taxon>
        <taxon>Caerostris</taxon>
    </lineage>
</organism>
<evidence type="ECO:0000313" key="2">
    <source>
        <dbReference type="EMBL" id="GIX96659.1"/>
    </source>
</evidence>
<protein>
    <recommendedName>
        <fullName evidence="4">Secreted protein</fullName>
    </recommendedName>
</protein>
<dbReference type="AlphaFoldDB" id="A0AAV4PLC0"/>
<sequence length="99" mass="10941">MGWPAICFQYFIMCLAGVHLTKSMSKDSDCRQCRETTRGPFPFPFGRLELLQKQGDGGHCFLFLTSTVSPSPAKEAFTARVSPFMSRGTTTSGSGHENR</sequence>
<comment type="caution">
    <text evidence="2">The sequence shown here is derived from an EMBL/GenBank/DDBJ whole genome shotgun (WGS) entry which is preliminary data.</text>
</comment>
<keyword evidence="3" id="KW-1185">Reference proteome</keyword>
<evidence type="ECO:0008006" key="4">
    <source>
        <dbReference type="Google" id="ProtNLM"/>
    </source>
</evidence>
<feature type="signal peptide" evidence="1">
    <location>
        <begin position="1"/>
        <end position="23"/>
    </location>
</feature>
<name>A0AAV4PLC0_CAEEX</name>
<accession>A0AAV4PLC0</accession>
<proteinExistence type="predicted"/>
<reference evidence="2 3" key="1">
    <citation type="submission" date="2021-06" db="EMBL/GenBank/DDBJ databases">
        <title>Caerostris extrusa draft genome.</title>
        <authorList>
            <person name="Kono N."/>
            <person name="Arakawa K."/>
        </authorList>
    </citation>
    <scope>NUCLEOTIDE SEQUENCE [LARGE SCALE GENOMIC DNA]</scope>
</reference>